<dbReference type="Proteomes" id="UP000694726">
    <property type="component" value="Unplaced"/>
</dbReference>
<dbReference type="GO" id="GO:0042101">
    <property type="term" value="C:T cell receptor complex"/>
    <property type="evidence" value="ECO:0007669"/>
    <property type="project" value="UniProtKB-KW"/>
</dbReference>
<dbReference type="SUPFAM" id="SSF48726">
    <property type="entry name" value="Immunoglobulin"/>
    <property type="match status" value="1"/>
</dbReference>
<organism evidence="8 9">
    <name type="scientific">Sus scrofa</name>
    <name type="common">Pig</name>
    <dbReference type="NCBI Taxonomy" id="9823"/>
    <lineage>
        <taxon>Eukaryota</taxon>
        <taxon>Metazoa</taxon>
        <taxon>Chordata</taxon>
        <taxon>Craniata</taxon>
        <taxon>Vertebrata</taxon>
        <taxon>Euteleostomi</taxon>
        <taxon>Mammalia</taxon>
        <taxon>Eutheria</taxon>
        <taxon>Laurasiatheria</taxon>
        <taxon>Artiodactyla</taxon>
        <taxon>Suina</taxon>
        <taxon>Suidae</taxon>
        <taxon>Sus</taxon>
    </lineage>
</organism>
<dbReference type="PANTHER" id="PTHR23268">
    <property type="entry name" value="T-CELL RECEPTOR BETA CHAIN"/>
    <property type="match status" value="1"/>
</dbReference>
<evidence type="ECO:0008006" key="10">
    <source>
        <dbReference type="Google" id="ProtNLM"/>
    </source>
</evidence>
<reference evidence="8" key="1">
    <citation type="submission" date="2025-08" db="UniProtKB">
        <authorList>
            <consortium name="Ensembl"/>
        </authorList>
    </citation>
    <scope>IDENTIFICATION</scope>
</reference>
<name>A0A8D0TVK1_PIG</name>
<evidence type="ECO:0000313" key="8">
    <source>
        <dbReference type="Ensembl" id="ENSSSCP00015005123.1"/>
    </source>
</evidence>
<evidence type="ECO:0000256" key="3">
    <source>
        <dbReference type="ARBA" id="ARBA00023170"/>
    </source>
</evidence>
<dbReference type="AlphaFoldDB" id="A0A8D0TVK1"/>
<dbReference type="Ensembl" id="ENSSSCT00015013259.1">
    <property type="protein sequence ID" value="ENSSSCP00015005123.1"/>
    <property type="gene ID" value="ENSSSCG00015010099.1"/>
</dbReference>
<keyword evidence="6" id="KW-1279">T cell receptor</keyword>
<evidence type="ECO:0000256" key="1">
    <source>
        <dbReference type="ARBA" id="ARBA00022859"/>
    </source>
</evidence>
<protein>
    <recommendedName>
        <fullName evidence="10">Immunoglobulin V-set domain-containing protein</fullName>
    </recommendedName>
</protein>
<evidence type="ECO:0000256" key="4">
    <source>
        <dbReference type="ARBA" id="ARBA00023319"/>
    </source>
</evidence>
<keyword evidence="4" id="KW-0393">Immunoglobulin domain</keyword>
<evidence type="ECO:0000256" key="5">
    <source>
        <dbReference type="ARBA" id="ARBA00038651"/>
    </source>
</evidence>
<evidence type="ECO:0000256" key="6">
    <source>
        <dbReference type="ARBA" id="ARBA00043266"/>
    </source>
</evidence>
<keyword evidence="3" id="KW-0675">Receptor</keyword>
<sequence>MISGFLCWVAFCLLAGVTQPPRLQVLRTDRSMTLNRAQDLKHDYMSWYRQDSGQELRLIHYSVGSGITDKGDVPDGYSVSRSNTENFTLMLPSAMVQHQPDLFVLMCQQCSHSVAQPAALCTKSSATGLGWTLLPEATSHQGRKLLGTEALIYLFYFISPIHYFFSIIPHGDPVTHTCIHSFSSCYHALS</sequence>
<dbReference type="InterPro" id="IPR036179">
    <property type="entry name" value="Ig-like_dom_sf"/>
</dbReference>
<evidence type="ECO:0000256" key="2">
    <source>
        <dbReference type="ARBA" id="ARBA00023157"/>
    </source>
</evidence>
<feature type="chain" id="PRO_5033991469" description="Immunoglobulin V-set domain-containing protein" evidence="7">
    <location>
        <begin position="21"/>
        <end position="190"/>
    </location>
</feature>
<evidence type="ECO:0000313" key="9">
    <source>
        <dbReference type="Proteomes" id="UP000694726"/>
    </source>
</evidence>
<comment type="subunit">
    <text evidence="5">Alpha-beta TR is a heterodimer composed of an alpha and beta chain; disulfide-linked. The alpha-beta TR is associated with the transmembrane signaling CD3 coreceptor proteins to form the TR-CD3 (TcR or TCR). The assembly of alpha-beta TR heterodimers with CD3 occurs in the endoplasmic reticulum where a single alpha-beta TR heterodimer associates with one CD3D-CD3E heterodimer, one CD3G-CD3E heterodimer and one CD247 homodimer forming a stable octameric structure. CD3D-CD3E and CD3G-CD3E heterodimers preferentially associate with TR alpha and TR beta chains, respectively. The association of the CD247 homodimer is the last step of TcR assembly in the endoplasmic reticulum and is required for transport to the cell surface.</text>
</comment>
<evidence type="ECO:0000256" key="7">
    <source>
        <dbReference type="SAM" id="SignalP"/>
    </source>
</evidence>
<dbReference type="GO" id="GO:0002376">
    <property type="term" value="P:immune system process"/>
    <property type="evidence" value="ECO:0007669"/>
    <property type="project" value="UniProtKB-KW"/>
</dbReference>
<keyword evidence="7" id="KW-0732">Signal</keyword>
<dbReference type="Gene3D" id="2.60.40.10">
    <property type="entry name" value="Immunoglobulins"/>
    <property type="match status" value="1"/>
</dbReference>
<dbReference type="InterPro" id="IPR050413">
    <property type="entry name" value="TCR_beta_variable"/>
</dbReference>
<feature type="signal peptide" evidence="7">
    <location>
        <begin position="1"/>
        <end position="20"/>
    </location>
</feature>
<dbReference type="InterPro" id="IPR013783">
    <property type="entry name" value="Ig-like_fold"/>
</dbReference>
<dbReference type="PANTHER" id="PTHR23268:SF19">
    <property type="entry name" value="T CELL RECEPTOR BETA VARIABLE 6-2-RELATED"/>
    <property type="match status" value="1"/>
</dbReference>
<keyword evidence="1" id="KW-0391">Immunity</keyword>
<proteinExistence type="predicted"/>
<keyword evidence="2" id="KW-1015">Disulfide bond</keyword>
<accession>A0A8D0TVK1</accession>
<keyword evidence="6" id="KW-1064">Adaptive immunity</keyword>